<dbReference type="Proteomes" id="UP001300871">
    <property type="component" value="Unassembled WGS sequence"/>
</dbReference>
<dbReference type="SUPFAM" id="SSF46785">
    <property type="entry name" value="Winged helix' DNA-binding domain"/>
    <property type="match status" value="1"/>
</dbReference>
<proteinExistence type="inferred from homology"/>
<dbReference type="InterPro" id="IPR036390">
    <property type="entry name" value="WH_DNA-bd_sf"/>
</dbReference>
<evidence type="ECO:0000256" key="4">
    <source>
        <dbReference type="ARBA" id="ARBA00023163"/>
    </source>
</evidence>
<dbReference type="GO" id="GO:0003700">
    <property type="term" value="F:DNA-binding transcription factor activity"/>
    <property type="evidence" value="ECO:0007669"/>
    <property type="project" value="InterPro"/>
</dbReference>
<evidence type="ECO:0000313" key="6">
    <source>
        <dbReference type="EMBL" id="MCK0087867.1"/>
    </source>
</evidence>
<dbReference type="InterPro" id="IPR036388">
    <property type="entry name" value="WH-like_DNA-bd_sf"/>
</dbReference>
<evidence type="ECO:0000259" key="5">
    <source>
        <dbReference type="PROSITE" id="PS50931"/>
    </source>
</evidence>
<reference evidence="7" key="2">
    <citation type="submission" date="2023-01" db="EMBL/GenBank/DDBJ databases">
        <title>Human gut microbiome strain richness.</title>
        <authorList>
            <person name="Chen-Liaw A."/>
        </authorList>
    </citation>
    <scope>NUCLEOTIDE SEQUENCE</scope>
    <source>
        <strain evidence="7">B1_m1001713B170214d0_201011</strain>
    </source>
</reference>
<dbReference type="InterPro" id="IPR000847">
    <property type="entry name" value="LysR_HTH_N"/>
</dbReference>
<evidence type="ECO:0000256" key="2">
    <source>
        <dbReference type="ARBA" id="ARBA00023015"/>
    </source>
</evidence>
<dbReference type="EMBL" id="JAINVB010000001">
    <property type="protein sequence ID" value="MCK0087867.1"/>
    <property type="molecule type" value="Genomic_DNA"/>
</dbReference>
<accession>A0AAW5F7J0</accession>
<protein>
    <submittedName>
        <fullName evidence="6">LysR family transcriptional regulator</fullName>
    </submittedName>
</protein>
<comment type="caution">
    <text evidence="6">The sequence shown here is derived from an EMBL/GenBank/DDBJ whole genome shotgun (WGS) entry which is preliminary data.</text>
</comment>
<evidence type="ECO:0000313" key="8">
    <source>
        <dbReference type="Proteomes" id="UP001203136"/>
    </source>
</evidence>
<comment type="similarity">
    <text evidence="1">Belongs to the LysR transcriptional regulatory family.</text>
</comment>
<keyword evidence="3" id="KW-0238">DNA-binding</keyword>
<sequence>MNLKSIEYFLITVEEMNFTRAAGRLYISQQALSSHISRLEEEYGIRLFERRPALSLTPEGEEMYFYGSRILEAERKLRAAFSDIRENCRATMRVGISRLRGEVFFPNIWKYFHASHPNITIDLIDGNSEENEELLLSGKLDLFIGVDIPPQPNLCLVELAREKVQCCLSRTLLQQYYPDNWEVTLENFKQGIDLSQIMELPFITVRQKNRLRKALDYYFTAKRLKPRIIFESNQQELAYELCKSGAGVGLLSPLILYQHLDAIEEDSEPLYVFPLLNELHENIVSLAYRKDYPLPRHTMEFISASCMVFRNYSNSIRENFSPHSGRRE</sequence>
<dbReference type="PRINTS" id="PR00039">
    <property type="entry name" value="HTHLYSR"/>
</dbReference>
<dbReference type="RefSeq" id="WP_024739779.1">
    <property type="nucleotide sequence ID" value="NZ_CABHNX010000228.1"/>
</dbReference>
<feature type="domain" description="HTH lysR-type" evidence="5">
    <location>
        <begin position="1"/>
        <end position="57"/>
    </location>
</feature>
<dbReference type="AlphaFoldDB" id="A0AAW5F7J0"/>
<keyword evidence="2" id="KW-0805">Transcription regulation</keyword>
<evidence type="ECO:0000256" key="3">
    <source>
        <dbReference type="ARBA" id="ARBA00023125"/>
    </source>
</evidence>
<dbReference type="Pfam" id="PF00126">
    <property type="entry name" value="HTH_1"/>
    <property type="match status" value="1"/>
</dbReference>
<dbReference type="Proteomes" id="UP001203136">
    <property type="component" value="Unassembled WGS sequence"/>
</dbReference>
<dbReference type="PANTHER" id="PTHR30126:SF96">
    <property type="entry name" value="TRANSCRIPTIONAL REGULATORY PROTEIN, LYSR FAMILY"/>
    <property type="match status" value="1"/>
</dbReference>
<dbReference type="Gene3D" id="3.40.190.290">
    <property type="match status" value="1"/>
</dbReference>
<dbReference type="EMBL" id="JAQLGM010000007">
    <property type="protein sequence ID" value="MDB1999498.1"/>
    <property type="molecule type" value="Genomic_DNA"/>
</dbReference>
<evidence type="ECO:0000256" key="1">
    <source>
        <dbReference type="ARBA" id="ARBA00009437"/>
    </source>
</evidence>
<dbReference type="PANTHER" id="PTHR30126">
    <property type="entry name" value="HTH-TYPE TRANSCRIPTIONAL REGULATOR"/>
    <property type="match status" value="1"/>
</dbReference>
<organism evidence="6 8">
    <name type="scientific">Clostridium symbiosum</name>
    <name type="common">Bacteroides symbiosus</name>
    <dbReference type="NCBI Taxonomy" id="1512"/>
    <lineage>
        <taxon>Bacteria</taxon>
        <taxon>Bacillati</taxon>
        <taxon>Bacillota</taxon>
        <taxon>Clostridia</taxon>
        <taxon>Lachnospirales</taxon>
        <taxon>Lachnospiraceae</taxon>
        <taxon>Otoolea</taxon>
    </lineage>
</organism>
<dbReference type="GeneID" id="57969159"/>
<reference evidence="6" key="1">
    <citation type="journal article" date="2022" name="Cell Host Microbe">
        <title>Colonization of the live biotherapeutic product VE303 and modulation of the microbiota and metabolites in healthy volunteers.</title>
        <authorList>
            <person name="Dsouza M."/>
            <person name="Menon R."/>
            <person name="Crossette E."/>
            <person name="Bhattarai S.K."/>
            <person name="Schneider J."/>
            <person name="Kim Y.G."/>
            <person name="Reddy S."/>
            <person name="Caballero S."/>
            <person name="Felix C."/>
            <person name="Cornacchione L."/>
            <person name="Hendrickson J."/>
            <person name="Watson A.R."/>
            <person name="Minot S.S."/>
            <person name="Greenfield N."/>
            <person name="Schopf L."/>
            <person name="Szabady R."/>
            <person name="Patarroyo J."/>
            <person name="Smith W."/>
            <person name="Harrison P."/>
            <person name="Kuijper E.J."/>
            <person name="Kelly C.P."/>
            <person name="Olle B."/>
            <person name="Bobilev D."/>
            <person name="Silber J.L."/>
            <person name="Bucci V."/>
            <person name="Roberts B."/>
            <person name="Faith J."/>
            <person name="Norman J.M."/>
        </authorList>
    </citation>
    <scope>NUCLEOTIDE SEQUENCE</scope>
    <source>
        <strain evidence="6">VE303-04</strain>
    </source>
</reference>
<name>A0AAW5F7J0_CLOSY</name>
<evidence type="ECO:0000313" key="7">
    <source>
        <dbReference type="EMBL" id="MDB1999498.1"/>
    </source>
</evidence>
<keyword evidence="4" id="KW-0804">Transcription</keyword>
<dbReference type="Gene3D" id="1.10.10.10">
    <property type="entry name" value="Winged helix-like DNA-binding domain superfamily/Winged helix DNA-binding domain"/>
    <property type="match status" value="1"/>
</dbReference>
<dbReference type="SUPFAM" id="SSF53850">
    <property type="entry name" value="Periplasmic binding protein-like II"/>
    <property type="match status" value="1"/>
</dbReference>
<dbReference type="PROSITE" id="PS50931">
    <property type="entry name" value="HTH_LYSR"/>
    <property type="match status" value="1"/>
</dbReference>
<dbReference type="CDD" id="cd05466">
    <property type="entry name" value="PBP2_LTTR_substrate"/>
    <property type="match status" value="1"/>
</dbReference>
<dbReference type="Pfam" id="PF03466">
    <property type="entry name" value="LysR_substrate"/>
    <property type="match status" value="1"/>
</dbReference>
<gene>
    <name evidence="6" type="ORF">K5I21_18735</name>
    <name evidence="7" type="ORF">PM006_04745</name>
</gene>
<dbReference type="InterPro" id="IPR005119">
    <property type="entry name" value="LysR_subst-bd"/>
</dbReference>
<dbReference type="GO" id="GO:0003677">
    <property type="term" value="F:DNA binding"/>
    <property type="evidence" value="ECO:0007669"/>
    <property type="project" value="UniProtKB-KW"/>
</dbReference>